<dbReference type="GeneID" id="83174931"/>
<dbReference type="GO" id="GO:0008897">
    <property type="term" value="F:holo-[acyl-carrier-protein] synthase activity"/>
    <property type="evidence" value="ECO:0007669"/>
    <property type="project" value="UniProtKB-EC"/>
</dbReference>
<evidence type="ECO:0000313" key="5">
    <source>
        <dbReference type="EMBL" id="KAJ5218469.1"/>
    </source>
</evidence>
<dbReference type="Pfam" id="PF22624">
    <property type="entry name" value="AASDHPPT_N"/>
    <property type="match status" value="1"/>
</dbReference>
<proteinExistence type="predicted"/>
<evidence type="ECO:0000256" key="1">
    <source>
        <dbReference type="ARBA" id="ARBA00013172"/>
    </source>
</evidence>
<dbReference type="PANTHER" id="PTHR12215">
    <property type="entry name" value="PHOSPHOPANTETHEINE TRANSFERASE"/>
    <property type="match status" value="1"/>
</dbReference>
<evidence type="ECO:0000259" key="3">
    <source>
        <dbReference type="Pfam" id="PF01648"/>
    </source>
</evidence>
<dbReference type="GO" id="GO:0005829">
    <property type="term" value="C:cytosol"/>
    <property type="evidence" value="ECO:0007669"/>
    <property type="project" value="TreeGrafter"/>
</dbReference>
<dbReference type="PANTHER" id="PTHR12215:SF10">
    <property type="entry name" value="L-AMINOADIPATE-SEMIALDEHYDE DEHYDROGENASE-PHOSPHOPANTETHEINYL TRANSFERASE"/>
    <property type="match status" value="1"/>
</dbReference>
<dbReference type="RefSeq" id="XP_058313042.1">
    <property type="nucleotide sequence ID" value="XM_058447631.1"/>
</dbReference>
<dbReference type="SUPFAM" id="SSF56214">
    <property type="entry name" value="4'-phosphopantetheinyl transferase"/>
    <property type="match status" value="2"/>
</dbReference>
<dbReference type="EMBL" id="JAPQKR010000004">
    <property type="protein sequence ID" value="KAJ5218469.1"/>
    <property type="molecule type" value="Genomic_DNA"/>
</dbReference>
<feature type="domain" description="4'-phosphopantetheinyl transferase N-terminal" evidence="4">
    <location>
        <begin position="50"/>
        <end position="134"/>
    </location>
</feature>
<dbReference type="EC" id="2.7.8.7" evidence="1"/>
<evidence type="ECO:0000259" key="4">
    <source>
        <dbReference type="Pfam" id="PF22624"/>
    </source>
</evidence>
<evidence type="ECO:0000256" key="2">
    <source>
        <dbReference type="ARBA" id="ARBA00022679"/>
    </source>
</evidence>
<gene>
    <name evidence="5" type="ORF">N7498_000568</name>
</gene>
<dbReference type="InterPro" id="IPR037143">
    <property type="entry name" value="4-PPantetheinyl_Trfase_dom_sf"/>
</dbReference>
<dbReference type="Pfam" id="PF01648">
    <property type="entry name" value="ACPS"/>
    <property type="match status" value="1"/>
</dbReference>
<dbReference type="InterPro" id="IPR008278">
    <property type="entry name" value="4-PPantetheinyl_Trfase_dom"/>
</dbReference>
<dbReference type="Proteomes" id="UP001150904">
    <property type="component" value="Unassembled WGS sequence"/>
</dbReference>
<dbReference type="InterPro" id="IPR055066">
    <property type="entry name" value="AASDHPPT_N"/>
</dbReference>
<protein>
    <recommendedName>
        <fullName evidence="1">holo-[acyl-carrier-protein] synthase</fullName>
        <ecNumber evidence="1">2.7.8.7</ecNumber>
    </recommendedName>
</protein>
<name>A0A9W9NGW3_9EURO</name>
<dbReference type="Gene3D" id="3.90.470.20">
    <property type="entry name" value="4'-phosphopantetheinyl transferase domain"/>
    <property type="match status" value="1"/>
</dbReference>
<dbReference type="AlphaFoldDB" id="A0A9W9NGW3"/>
<dbReference type="GO" id="GO:0000287">
    <property type="term" value="F:magnesium ion binding"/>
    <property type="evidence" value="ECO:0007669"/>
    <property type="project" value="InterPro"/>
</dbReference>
<organism evidence="5 6">
    <name type="scientific">Penicillium cinerascens</name>
    <dbReference type="NCBI Taxonomy" id="70096"/>
    <lineage>
        <taxon>Eukaryota</taxon>
        <taxon>Fungi</taxon>
        <taxon>Dikarya</taxon>
        <taxon>Ascomycota</taxon>
        <taxon>Pezizomycotina</taxon>
        <taxon>Eurotiomycetes</taxon>
        <taxon>Eurotiomycetidae</taxon>
        <taxon>Eurotiales</taxon>
        <taxon>Aspergillaceae</taxon>
        <taxon>Penicillium</taxon>
    </lineage>
</organism>
<evidence type="ECO:0000313" key="6">
    <source>
        <dbReference type="Proteomes" id="UP001150904"/>
    </source>
</evidence>
<dbReference type="InterPro" id="IPR050559">
    <property type="entry name" value="P-Pant_transferase_sf"/>
</dbReference>
<accession>A0A9W9NGW3</accession>
<dbReference type="GO" id="GO:0019878">
    <property type="term" value="P:lysine biosynthetic process via aminoadipic acid"/>
    <property type="evidence" value="ECO:0007669"/>
    <property type="project" value="TreeGrafter"/>
</dbReference>
<comment type="caution">
    <text evidence="5">The sequence shown here is derived from an EMBL/GenBank/DDBJ whole genome shotgun (WGS) entry which is preliminary data.</text>
</comment>
<keyword evidence="2 5" id="KW-0808">Transferase</keyword>
<feature type="domain" description="4'-phosphopantetheinyl transferase" evidence="3">
    <location>
        <begin position="156"/>
        <end position="262"/>
    </location>
</feature>
<sequence>MALNEINLEDILQNEPKGQNVDSTLQKLPTLARWYIDTREWNTKGLDLPLLETLRPHEQEAVKRFYHTADKQMSLASHLLKYLYIHHVYGIPWKSIVLGRTDPPQRRPCFNSTTLTKVEFNVSHQASLTILAGTVEPDDRQLSKLAAANISALRPQVGIDITCVNERKPITTYTALIEHVEIFSEVFSTRELDTMKKPQLVLAQAQQLGYAQNFSIQRQDDVVRFGLRLFYSYWALKEAYVKMTGEALLALWLRELEFTNVIPPDPIDPLPTSKPYTTSDRKIPQSPKNWGLPYTGVVISKSGEVLDDVRIELVAFESDYIVATAGSGCTVGVVPHVAQAGEPSRLGDDIYVRLPGGGLDCYRIPLSAKRLIGDMDPWNLPGALNDPWLPMQEVDIDLDVRACAEGHCSHPTEGANILSCVEERR</sequence>
<dbReference type="OrthoDB" id="26719at2759"/>
<reference evidence="5" key="2">
    <citation type="journal article" date="2023" name="IMA Fungus">
        <title>Comparative genomic study of the Penicillium genus elucidates a diverse pangenome and 15 lateral gene transfer events.</title>
        <authorList>
            <person name="Petersen C."/>
            <person name="Sorensen T."/>
            <person name="Nielsen M.R."/>
            <person name="Sondergaard T.E."/>
            <person name="Sorensen J.L."/>
            <person name="Fitzpatrick D.A."/>
            <person name="Frisvad J.C."/>
            <person name="Nielsen K.L."/>
        </authorList>
    </citation>
    <scope>NUCLEOTIDE SEQUENCE</scope>
    <source>
        <strain evidence="5">IBT 15544</strain>
    </source>
</reference>
<reference evidence="5" key="1">
    <citation type="submission" date="2022-12" db="EMBL/GenBank/DDBJ databases">
        <authorList>
            <person name="Petersen C."/>
        </authorList>
    </citation>
    <scope>NUCLEOTIDE SEQUENCE</scope>
    <source>
        <strain evidence="5">IBT 15544</strain>
    </source>
</reference>
<keyword evidence="6" id="KW-1185">Reference proteome</keyword>